<evidence type="ECO:0000256" key="4">
    <source>
        <dbReference type="ARBA" id="ARBA00022679"/>
    </source>
</evidence>
<dbReference type="InterPro" id="IPR050861">
    <property type="entry name" value="Dihydroxyacetone_Kinase"/>
</dbReference>
<evidence type="ECO:0000256" key="1">
    <source>
        <dbReference type="ARBA" id="ARBA00003264"/>
    </source>
</evidence>
<feature type="domain" description="DhaK" evidence="14">
    <location>
        <begin position="17"/>
        <end position="363"/>
    </location>
</feature>
<dbReference type="InterPro" id="IPR004006">
    <property type="entry name" value="DhaK_dom"/>
</dbReference>
<accession>A0A1G4KDQ9</accession>
<evidence type="ECO:0000256" key="8">
    <source>
        <dbReference type="ARBA" id="ARBA00022840"/>
    </source>
</evidence>
<dbReference type="GO" id="GO:0061610">
    <property type="term" value="P:glycerol to glycerone phosphate metabolic process"/>
    <property type="evidence" value="ECO:0007669"/>
    <property type="project" value="UniProtKB-ARBA"/>
</dbReference>
<evidence type="ECO:0000259" key="14">
    <source>
        <dbReference type="PROSITE" id="PS51481"/>
    </source>
</evidence>
<evidence type="ECO:0000256" key="12">
    <source>
        <dbReference type="PIRSR" id="PIRSR612734-2"/>
    </source>
</evidence>
<sequence length="594" mass="63797">MGITDFFQGSTSVKSFEVSEPLQASLKGFALANPGLTLIEKQDIVLRKTDKSKIALISGGGCGHEPTHAGFVGQGLLSAAVCGEIFASPSTKQILNAIKVLDKNSSGVLLIVKNYTGDVLHFGLAAERARALGIPTRVAVVGDDVAVGREKGGFVGRRALAGTVLVHKITGAFAEQYSEKYGLDGTARVAEIVNENLVTIGSSLDHCKVPGRKFETELNDKKMELGMGIHNEPGVRVLEPVPSVEELLEKDMLPKLLDPNDKDRHFVNFDKDDDVVLLVNNLGGVAPFMLTAIAGKTVEFLDKNYKIKPVQTITGTLMTSFNMDGFSITLLNASKASKKLHEEFSAVKCVRTLLNAPTDAPGWPRISYDKSEAPSIDEKLLQEDVKVKEAGTYDYDHFSKMMKSGADKLIKSEPYITELDSKVGDGDCGYTLVGGAKGITENLEKVDKKYLSQALAQISDIIESSMGGTSGGLYSIMISGLAQGIIQECKEKDTQVTPEILSNAFQHALETLYKYTKARPGSSTVIDALEPFVKEFSSSNDFSKAIEAAEKGAKSTGSIEAKFGRASYVSDSSEIPDPGAIGLVEFLKGVKEGY</sequence>
<evidence type="ECO:0000256" key="6">
    <source>
        <dbReference type="ARBA" id="ARBA00022777"/>
    </source>
</evidence>
<dbReference type="PROSITE" id="PS51480">
    <property type="entry name" value="DHAL"/>
    <property type="match status" value="1"/>
</dbReference>
<feature type="active site" description="Tele-hemiaminal-histidine intermediate" evidence="11">
    <location>
        <position position="230"/>
    </location>
</feature>
<dbReference type="Gene3D" id="3.30.1180.20">
    <property type="entry name" value="Dihydroxyacetone kinase, domain 2"/>
    <property type="match status" value="1"/>
</dbReference>
<evidence type="ECO:0000256" key="2">
    <source>
        <dbReference type="ARBA" id="ARBA00004778"/>
    </source>
</evidence>
<dbReference type="PROSITE" id="PS51481">
    <property type="entry name" value="DHAK"/>
    <property type="match status" value="1"/>
</dbReference>
<dbReference type="FunFam" id="1.25.40.340:FF:000001">
    <property type="entry name" value="Dihydroxyacetone kinase 1"/>
    <property type="match status" value="1"/>
</dbReference>
<dbReference type="OrthoDB" id="1724672at2759"/>
<dbReference type="Gene3D" id="1.25.40.340">
    <property type="match status" value="1"/>
</dbReference>
<evidence type="ECO:0000313" key="16">
    <source>
        <dbReference type="Proteomes" id="UP000191024"/>
    </source>
</evidence>
<feature type="domain" description="DhaL" evidence="13">
    <location>
        <begin position="396"/>
        <end position="592"/>
    </location>
</feature>
<name>A0A1G4KDQ9_9SACH</name>
<dbReference type="Proteomes" id="UP000191024">
    <property type="component" value="Chromosome H"/>
</dbReference>
<dbReference type="EMBL" id="LT598468">
    <property type="protein sequence ID" value="SCV02610.1"/>
    <property type="molecule type" value="Genomic_DNA"/>
</dbReference>
<reference evidence="16" key="1">
    <citation type="submission" date="2016-03" db="EMBL/GenBank/DDBJ databases">
        <authorList>
            <person name="Devillers H."/>
        </authorList>
    </citation>
    <scope>NUCLEOTIDE SEQUENCE [LARGE SCALE GENOMIC DNA]</scope>
</reference>
<evidence type="ECO:0000256" key="10">
    <source>
        <dbReference type="ARBA" id="ARBA00048898"/>
    </source>
</evidence>
<dbReference type="GO" id="GO:0050354">
    <property type="term" value="F:triokinase activity"/>
    <property type="evidence" value="ECO:0007669"/>
    <property type="project" value="UniProtKB-EC"/>
</dbReference>
<comment type="catalytic activity">
    <reaction evidence="10">
        <text>dihydroxyacetone + ATP = dihydroxyacetone phosphate + ADP + H(+)</text>
        <dbReference type="Rhea" id="RHEA:15773"/>
        <dbReference type="ChEBI" id="CHEBI:15378"/>
        <dbReference type="ChEBI" id="CHEBI:16016"/>
        <dbReference type="ChEBI" id="CHEBI:30616"/>
        <dbReference type="ChEBI" id="CHEBI:57642"/>
        <dbReference type="ChEBI" id="CHEBI:456216"/>
        <dbReference type="EC" id="2.7.1.29"/>
    </reaction>
</comment>
<keyword evidence="4" id="KW-0808">Transferase</keyword>
<evidence type="ECO:0000256" key="7">
    <source>
        <dbReference type="ARBA" id="ARBA00022798"/>
    </source>
</evidence>
<organism evidence="15 16">
    <name type="scientific">Lachancea mirantina</name>
    <dbReference type="NCBI Taxonomy" id="1230905"/>
    <lineage>
        <taxon>Eukaryota</taxon>
        <taxon>Fungi</taxon>
        <taxon>Dikarya</taxon>
        <taxon>Ascomycota</taxon>
        <taxon>Saccharomycotina</taxon>
        <taxon>Saccharomycetes</taxon>
        <taxon>Saccharomycetales</taxon>
        <taxon>Saccharomycetaceae</taxon>
        <taxon>Lachancea</taxon>
    </lineage>
</organism>
<keyword evidence="16" id="KW-1185">Reference proteome</keyword>
<dbReference type="InterPro" id="IPR012734">
    <property type="entry name" value="DhaK_ATP"/>
</dbReference>
<evidence type="ECO:0000256" key="3">
    <source>
        <dbReference type="ARBA" id="ARBA00008757"/>
    </source>
</evidence>
<keyword evidence="8" id="KW-0067">ATP-binding</keyword>
<dbReference type="AlphaFoldDB" id="A0A1G4KDQ9"/>
<dbReference type="Pfam" id="PF02733">
    <property type="entry name" value="Dak1"/>
    <property type="match status" value="1"/>
</dbReference>
<dbReference type="InterPro" id="IPR036117">
    <property type="entry name" value="DhaL_dom_sf"/>
</dbReference>
<proteinExistence type="inferred from homology"/>
<dbReference type="GO" id="GO:0005829">
    <property type="term" value="C:cytosol"/>
    <property type="evidence" value="ECO:0007669"/>
    <property type="project" value="TreeGrafter"/>
</dbReference>
<comment type="pathway">
    <text evidence="2">Polyol metabolism; glycerol fermentation; glycerone phosphate from glycerol (oxidative route): step 2/2.</text>
</comment>
<dbReference type="Pfam" id="PF02734">
    <property type="entry name" value="Dak2"/>
    <property type="match status" value="1"/>
</dbReference>
<feature type="binding site" evidence="12">
    <location>
        <begin position="61"/>
        <end position="64"/>
    </location>
    <ligand>
        <name>substrate</name>
    </ligand>
</feature>
<dbReference type="InterPro" id="IPR004007">
    <property type="entry name" value="DhaL_dom"/>
</dbReference>
<comment type="similarity">
    <text evidence="3">Belongs to the dihydroxyacetone kinase (DAK) family.</text>
</comment>
<dbReference type="NCBIfam" id="TIGR02361">
    <property type="entry name" value="dak_ATP"/>
    <property type="match status" value="1"/>
</dbReference>
<keyword evidence="6" id="KW-0418">Kinase</keyword>
<keyword evidence="7" id="KW-0319">Glycerol metabolism</keyword>
<evidence type="ECO:0000256" key="11">
    <source>
        <dbReference type="PIRSR" id="PIRSR612734-1"/>
    </source>
</evidence>
<dbReference type="PANTHER" id="PTHR28629:SF14">
    <property type="entry name" value="DIHYDROXYACETONE KINASE 1"/>
    <property type="match status" value="1"/>
</dbReference>
<evidence type="ECO:0000259" key="13">
    <source>
        <dbReference type="PROSITE" id="PS51480"/>
    </source>
</evidence>
<dbReference type="Gene3D" id="3.40.50.10440">
    <property type="entry name" value="Dihydroxyacetone kinase, domain 1"/>
    <property type="match status" value="1"/>
</dbReference>
<dbReference type="UniPathway" id="UPA00617">
    <property type="reaction ID" value="UER00669"/>
</dbReference>
<dbReference type="SUPFAM" id="SSF82549">
    <property type="entry name" value="DAK1/DegV-like"/>
    <property type="match status" value="1"/>
</dbReference>
<dbReference type="GO" id="GO:0004371">
    <property type="term" value="F:glycerone kinase activity"/>
    <property type="evidence" value="ECO:0007669"/>
    <property type="project" value="UniProtKB-EC"/>
</dbReference>
<feature type="binding site" evidence="12">
    <location>
        <position position="113"/>
    </location>
    <ligand>
        <name>substrate</name>
    </ligand>
</feature>
<comment type="catalytic activity">
    <reaction evidence="9">
        <text>D-glyceraldehyde + ATP = D-glyceraldehyde 3-phosphate + ADP + H(+)</text>
        <dbReference type="Rhea" id="RHEA:13941"/>
        <dbReference type="ChEBI" id="CHEBI:15378"/>
        <dbReference type="ChEBI" id="CHEBI:17378"/>
        <dbReference type="ChEBI" id="CHEBI:30616"/>
        <dbReference type="ChEBI" id="CHEBI:59776"/>
        <dbReference type="ChEBI" id="CHEBI:456216"/>
        <dbReference type="EC" id="2.7.1.28"/>
    </reaction>
</comment>
<protein>
    <submittedName>
        <fullName evidence="15">LAMI_0H01112g1_1</fullName>
    </submittedName>
</protein>
<feature type="binding site" evidence="12">
    <location>
        <position position="118"/>
    </location>
    <ligand>
        <name>substrate</name>
    </ligand>
</feature>
<dbReference type="FunFam" id="3.30.1180.20:FF:000001">
    <property type="entry name" value="Dihydroxyacetone kinase 1"/>
    <property type="match status" value="1"/>
</dbReference>
<dbReference type="GO" id="GO:0019588">
    <property type="term" value="P:anaerobic glycerol catabolic process"/>
    <property type="evidence" value="ECO:0007669"/>
    <property type="project" value="UniProtKB-UniPathway"/>
</dbReference>
<keyword evidence="5" id="KW-0547">Nucleotide-binding</keyword>
<evidence type="ECO:0000256" key="5">
    <source>
        <dbReference type="ARBA" id="ARBA00022741"/>
    </source>
</evidence>
<gene>
    <name evidence="15" type="ORF">LAMI_0H01112G</name>
</gene>
<dbReference type="GO" id="GO:0005524">
    <property type="term" value="F:ATP binding"/>
    <property type="evidence" value="ECO:0007669"/>
    <property type="project" value="UniProtKB-KW"/>
</dbReference>
<comment type="function">
    <text evidence="1">Catalyzes both the phosphorylation of dihydroxyacetone and of glyceraldehyde.</text>
</comment>
<evidence type="ECO:0000256" key="9">
    <source>
        <dbReference type="ARBA" id="ARBA00047974"/>
    </source>
</evidence>
<evidence type="ECO:0000313" key="15">
    <source>
        <dbReference type="EMBL" id="SCV02610.1"/>
    </source>
</evidence>
<dbReference type="FunFam" id="3.40.50.10440:FF:000002">
    <property type="entry name" value="Dihydroxyacetone kinase"/>
    <property type="match status" value="1"/>
</dbReference>
<dbReference type="PANTHER" id="PTHR28629">
    <property type="entry name" value="TRIOKINASE/FMN CYCLASE"/>
    <property type="match status" value="1"/>
</dbReference>
<dbReference type="STRING" id="1230905.A0A1G4KDQ9"/>
<dbReference type="SMART" id="SM01120">
    <property type="entry name" value="Dak2"/>
    <property type="match status" value="1"/>
</dbReference>
<dbReference type="SUPFAM" id="SSF101473">
    <property type="entry name" value="DhaL-like"/>
    <property type="match status" value="1"/>
</dbReference>